<organism evidence="3 4">
    <name type="scientific">Lojkania enalia</name>
    <dbReference type="NCBI Taxonomy" id="147567"/>
    <lineage>
        <taxon>Eukaryota</taxon>
        <taxon>Fungi</taxon>
        <taxon>Dikarya</taxon>
        <taxon>Ascomycota</taxon>
        <taxon>Pezizomycotina</taxon>
        <taxon>Dothideomycetes</taxon>
        <taxon>Pleosporomycetidae</taxon>
        <taxon>Pleosporales</taxon>
        <taxon>Pleosporales incertae sedis</taxon>
        <taxon>Lojkania</taxon>
    </lineage>
</organism>
<evidence type="ECO:0000313" key="4">
    <source>
        <dbReference type="Proteomes" id="UP000800093"/>
    </source>
</evidence>
<gene>
    <name evidence="3" type="ORF">CC78DRAFT_579634</name>
</gene>
<proteinExistence type="predicted"/>
<dbReference type="EMBL" id="ML986610">
    <property type="protein sequence ID" value="KAF2265227.1"/>
    <property type="molecule type" value="Genomic_DNA"/>
</dbReference>
<feature type="compositionally biased region" description="Polar residues" evidence="1">
    <location>
        <begin position="149"/>
        <end position="161"/>
    </location>
</feature>
<evidence type="ECO:0000256" key="2">
    <source>
        <dbReference type="SAM" id="Phobius"/>
    </source>
</evidence>
<evidence type="ECO:0000256" key="1">
    <source>
        <dbReference type="SAM" id="MobiDB-lite"/>
    </source>
</evidence>
<evidence type="ECO:0000313" key="3">
    <source>
        <dbReference type="EMBL" id="KAF2265227.1"/>
    </source>
</evidence>
<keyword evidence="4" id="KW-1185">Reference proteome</keyword>
<protein>
    <submittedName>
        <fullName evidence="3">Uncharacterized protein</fullName>
    </submittedName>
</protein>
<accession>A0A9P4N458</accession>
<reference evidence="4" key="1">
    <citation type="journal article" date="2020" name="Stud. Mycol.">
        <title>101 Dothideomycetes genomes: A test case for predicting lifestyles and emergence of pathogens.</title>
        <authorList>
            <person name="Haridas S."/>
            <person name="Albert R."/>
            <person name="Binder M."/>
            <person name="Bloem J."/>
            <person name="LaButti K."/>
            <person name="Salamov A."/>
            <person name="Andreopoulos B."/>
            <person name="Baker S."/>
            <person name="Barry K."/>
            <person name="Bills G."/>
            <person name="Bluhm B."/>
            <person name="Cannon C."/>
            <person name="Castanera R."/>
            <person name="Culley D."/>
            <person name="Daum C."/>
            <person name="Ezra D."/>
            <person name="Gonzalez J."/>
            <person name="Henrissat B."/>
            <person name="Kuo A."/>
            <person name="Liang C."/>
            <person name="Lipzen A."/>
            <person name="Lutzoni F."/>
            <person name="Magnuson J."/>
            <person name="Mondo S."/>
            <person name="Nolan M."/>
            <person name="Ohm R."/>
            <person name="Pangilinan J."/>
            <person name="Park H.-J."/>
            <person name="Ramirez L."/>
            <person name="Alfaro M."/>
            <person name="Sun H."/>
            <person name="Tritt A."/>
            <person name="Yoshinaga Y."/>
            <person name="Zwiers L.-H."/>
            <person name="Turgeon B."/>
            <person name="Goodwin S."/>
            <person name="Spatafora J."/>
            <person name="Crous P."/>
            <person name="Grigoriev I."/>
        </authorList>
    </citation>
    <scope>NUCLEOTIDE SEQUENCE [LARGE SCALE GENOMIC DNA]</scope>
    <source>
        <strain evidence="4">CBS 304.66</strain>
    </source>
</reference>
<feature type="region of interest" description="Disordered" evidence="1">
    <location>
        <begin position="147"/>
        <end position="175"/>
    </location>
</feature>
<keyword evidence="2" id="KW-0472">Membrane</keyword>
<feature type="transmembrane region" description="Helical" evidence="2">
    <location>
        <begin position="116"/>
        <end position="138"/>
    </location>
</feature>
<dbReference type="Proteomes" id="UP000800093">
    <property type="component" value="Unassembled WGS sequence"/>
</dbReference>
<comment type="caution">
    <text evidence="3">The sequence shown here is derived from an EMBL/GenBank/DDBJ whole genome shotgun (WGS) entry which is preliminary data.</text>
</comment>
<name>A0A9P4N458_9PLEO</name>
<keyword evidence="2" id="KW-1133">Transmembrane helix</keyword>
<dbReference type="AlphaFoldDB" id="A0A9P4N458"/>
<keyword evidence="2" id="KW-0812">Transmembrane</keyword>
<sequence>MTLFDYTNKPLLGQSWQLGHLNDSQYALHNDHSGPDFIFSVRYNTIFEISLAVQELSCGQQKSQEVKYVKASVYRQRTISYGKRGECGEIKLGFRFIKVGAINDQQCLTIQKGASVAIGVLVGIAGLATMLVCMFLFLRRRRRKRATPTVESADTANSWRPQTKPENEYDHSSTMQQEQYVHMEGMDNLRELAYMLVVEMNGDNTQELAGNQIYIVKLAADETRNK</sequence>